<feature type="domain" description="Disease resistance protein At4g27190-like leucine-rich repeats" evidence="8">
    <location>
        <begin position="878"/>
        <end position="1022"/>
    </location>
</feature>
<dbReference type="Proteomes" id="UP000326396">
    <property type="component" value="Linkage Group LG1"/>
</dbReference>
<dbReference type="Gene3D" id="1.10.8.430">
    <property type="entry name" value="Helical domain of apoptotic protease-activating factors"/>
    <property type="match status" value="1"/>
</dbReference>
<dbReference type="InterPro" id="IPR027417">
    <property type="entry name" value="P-loop_NTPase"/>
</dbReference>
<dbReference type="InterPro" id="IPR036388">
    <property type="entry name" value="WH-like_DNA-bd_sf"/>
</dbReference>
<reference evidence="9 10" key="1">
    <citation type="submission" date="2019-05" db="EMBL/GenBank/DDBJ databases">
        <title>Mikania micrantha, genome provides insights into the molecular mechanism of rapid growth.</title>
        <authorList>
            <person name="Liu B."/>
        </authorList>
    </citation>
    <scope>NUCLEOTIDE SEQUENCE [LARGE SCALE GENOMIC DNA]</scope>
    <source>
        <strain evidence="9">NLD-2019</strain>
        <tissue evidence="9">Leaf</tissue>
    </source>
</reference>
<sequence>MEFITPIVTIIGSLMEPIKEHAGFFFSSTKHVANMRKNLSKLNEAKHDMEEKKKDALINDRLIPDSLHRWLDKVENIIAKIENVPLFGNGCLHLKIRYKAGKSSFKIIEEIDDILEEQKYILINKQRPLGMVRSSTGPSTSQTDYGVISNIFRSRLSIFNDVLKTLEHDNKTQMMALWGMGGVGKTTMMEDIKKVVEKRRMFAYVLKLGIGRKYDPITIQKHIANGIGFVLSEETKEDRVERLEKIFEEISLMGKHIFFILDDVWDVIDLKDIGLADPFPKGFKLLVTSRNRKVCIGMGINTPSIFEVGRLEHEEAKHFFFETVKISNGDDELSIIGEDIINKCRGLPIAIKTIALALRCQKKVVWEVVLDDLQRHNLKDIEKLEDIVYSVFDISYNHLKMEEDKTIFVLCGLYPDDFDIPIEELFRYGWGLQLFKKANSLVKARNQTNISVDNLVNVNLLIESYIPGCVKMHDLARDYVLSNISKFKQASIVNHGDKWPTHDSCERILFTCEGMYEFPKEFYYPNLALLKLMNGNKLFSFPDIVHKQMENLQVMAYDEMEYPLCARSLFYFTSLRTLCLHLCSLVVNDISFLGNLVNLEVISFAFCEINKLPSTIKELKMLKLLDLTGCCNLCIDDGVFQSLAKLEELYMRVSEPKSIRFSYANCDELKLISRKLNALEIEFFENILQPKNMSFKNLQRFRISVGCFLNDNRYVFSSEEHCFMNTLKLVTNFDNLIECKINELFSKTEELHLNVKDMSNIDDITMFPAQHTTFHNLKVLHVFECEELTHLFTISMANGLKKLKRLTISSCPILKSIVSPCDSVNVMELPQLVELNLQNLPNFTCIIMENNIFATQPPLLNKKVVIPNLSKPVVNGLKKLKKIWACDFTCGEEDSVSMLKDIEVNDCNSLVNLFPSNPMRLLTHLEELKVRRCCSIEVIFNIYLGKIKQHISKLRSIEVDELKKLREVWRINEENNSRHLISGFQAVETININRCKKFRNVFTPISANFDMSALINIHIQDVEVKDIEYENVLLIIICWSDIQIMDEDMSLVGFPSYHLTRAFNHIRKIYFNRIKGAEVLFEIQTLGINRELVCAHQQQSIPLLPCLEELRLESMDTLSHVWKCNNWKKIFILHKHQPQSSFQNLTKITLLHCNVIKYLFSPLNFRFLSSLKTLDIRFCEGIEEVVSNRDDDHVDDEVLNTSTTTFFPCLDYLCLNNLSNLKKIGEGFWICDNVSIKSICMGNNLLTILKLIFHLLQRSHVGLVPWSLCQYSTKIEIWWCPSLSSLIPSMLETFQSKIDHGSTSLPIPKTITTLPYELTNLKILKISECDILEYIFTFSIIESLKKLEELSICDCRAMKLIVREENEKESSKVVFPRLKSIVLKNLPNLAGFYMGIDIDFEWKSLDYVLIYQCPKMMLFTPGESIAPKLKYIDTRTWKYNLECGLNFRKVSPQSSDDSIVFPTAEGTPWSFHNLIEMNLDFNYKSKNIVPTNELQQLHILEKIHARDCWNLEEVFEVTNTESPIVVVFQKLREMKLDGLARLKYIWKSNEWSILKFPNLTRIYIDDCISLEHVFTASMVGSLIKLQELHITWCEKLEVIVKKEEEKCEDKVGVDILRIRLPLLY</sequence>
<evidence type="ECO:0000256" key="4">
    <source>
        <dbReference type="ARBA" id="ARBA00022821"/>
    </source>
</evidence>
<keyword evidence="5" id="KW-0067">ATP-binding</keyword>
<dbReference type="SUPFAM" id="SSF52540">
    <property type="entry name" value="P-loop containing nucleoside triphosphate hydrolases"/>
    <property type="match status" value="1"/>
</dbReference>
<comment type="similarity">
    <text evidence="1">Belongs to the disease resistance NB-LRR family.</text>
</comment>
<comment type="caution">
    <text evidence="9">The sequence shown here is derived from an EMBL/GenBank/DDBJ whole genome shotgun (WGS) entry which is preliminary data.</text>
</comment>
<feature type="domain" description="Disease resistance protein At4g27190-like leucine-rich repeats" evidence="8">
    <location>
        <begin position="1318"/>
        <end position="1417"/>
    </location>
</feature>
<dbReference type="Gene3D" id="3.40.50.300">
    <property type="entry name" value="P-loop containing nucleotide triphosphate hydrolases"/>
    <property type="match status" value="1"/>
</dbReference>
<feature type="coiled-coil region" evidence="6">
    <location>
        <begin position="32"/>
        <end position="59"/>
    </location>
</feature>
<evidence type="ECO:0000256" key="1">
    <source>
        <dbReference type="ARBA" id="ARBA00008894"/>
    </source>
</evidence>
<dbReference type="GO" id="GO:0043531">
    <property type="term" value="F:ADP binding"/>
    <property type="evidence" value="ECO:0007669"/>
    <property type="project" value="InterPro"/>
</dbReference>
<keyword evidence="10" id="KW-1185">Reference proteome</keyword>
<dbReference type="Gene3D" id="3.80.10.10">
    <property type="entry name" value="Ribonuclease Inhibitor"/>
    <property type="match status" value="4"/>
</dbReference>
<gene>
    <name evidence="9" type="ORF">E3N88_00587</name>
</gene>
<dbReference type="PANTHER" id="PTHR33463">
    <property type="entry name" value="NB-ARC DOMAIN-CONTAINING PROTEIN-RELATED"/>
    <property type="match status" value="1"/>
</dbReference>
<accession>A0A5N6Q0F5</accession>
<dbReference type="PANTHER" id="PTHR33463:SF222">
    <property type="entry name" value="NB-ARC-RELATED"/>
    <property type="match status" value="1"/>
</dbReference>
<keyword evidence="5" id="KW-0547">Nucleotide-binding</keyword>
<dbReference type="OrthoDB" id="1747797at2759"/>
<feature type="domain" description="Disease resistance protein At4g27190-like leucine-rich repeats" evidence="8">
    <location>
        <begin position="1126"/>
        <end position="1224"/>
    </location>
</feature>
<dbReference type="InterPro" id="IPR002182">
    <property type="entry name" value="NB-ARC"/>
</dbReference>
<keyword evidence="2" id="KW-0433">Leucine-rich repeat</keyword>
<feature type="domain" description="NB-ARC" evidence="7">
    <location>
        <begin position="160"/>
        <end position="324"/>
    </location>
</feature>
<dbReference type="Pfam" id="PF23247">
    <property type="entry name" value="LRR_RPS2"/>
    <property type="match status" value="5"/>
</dbReference>
<dbReference type="GO" id="GO:0006952">
    <property type="term" value="P:defense response"/>
    <property type="evidence" value="ECO:0007669"/>
    <property type="project" value="UniProtKB-KW"/>
</dbReference>
<evidence type="ECO:0000313" key="9">
    <source>
        <dbReference type="EMBL" id="KAD7477451.1"/>
    </source>
</evidence>
<name>A0A5N6Q0F5_9ASTR</name>
<keyword evidence="4" id="KW-0611">Plant defense</keyword>
<feature type="domain" description="Disease resistance protein At4g27190-like leucine-rich repeats" evidence="8">
    <location>
        <begin position="1470"/>
        <end position="1594"/>
    </location>
</feature>
<evidence type="ECO:0000256" key="5">
    <source>
        <dbReference type="ARBA" id="ARBA00022840"/>
    </source>
</evidence>
<evidence type="ECO:0000256" key="3">
    <source>
        <dbReference type="ARBA" id="ARBA00022737"/>
    </source>
</evidence>
<evidence type="ECO:0000259" key="8">
    <source>
        <dbReference type="Pfam" id="PF23247"/>
    </source>
</evidence>
<evidence type="ECO:0000259" key="7">
    <source>
        <dbReference type="Pfam" id="PF00931"/>
    </source>
</evidence>
<dbReference type="InterPro" id="IPR050905">
    <property type="entry name" value="Plant_NBS-LRR"/>
</dbReference>
<evidence type="ECO:0000256" key="6">
    <source>
        <dbReference type="SAM" id="Coils"/>
    </source>
</evidence>
<dbReference type="SUPFAM" id="SSF52047">
    <property type="entry name" value="RNI-like"/>
    <property type="match status" value="2"/>
</dbReference>
<keyword evidence="6" id="KW-0175">Coiled coil</keyword>
<protein>
    <submittedName>
        <fullName evidence="9">Uncharacterized protein</fullName>
    </submittedName>
</protein>
<proteinExistence type="inferred from homology"/>
<dbReference type="InterPro" id="IPR042197">
    <property type="entry name" value="Apaf_helical"/>
</dbReference>
<evidence type="ECO:0000313" key="10">
    <source>
        <dbReference type="Proteomes" id="UP000326396"/>
    </source>
</evidence>
<dbReference type="PRINTS" id="PR00364">
    <property type="entry name" value="DISEASERSIST"/>
</dbReference>
<feature type="domain" description="Disease resistance protein At4g27190-like leucine-rich repeats" evidence="8">
    <location>
        <begin position="741"/>
        <end position="811"/>
    </location>
</feature>
<dbReference type="Gene3D" id="1.10.10.10">
    <property type="entry name" value="Winged helix-like DNA-binding domain superfamily/Winged helix DNA-binding domain"/>
    <property type="match status" value="1"/>
</dbReference>
<dbReference type="InterPro" id="IPR057135">
    <property type="entry name" value="At4g27190-like_LRR"/>
</dbReference>
<dbReference type="SUPFAM" id="SSF52058">
    <property type="entry name" value="L domain-like"/>
    <property type="match status" value="1"/>
</dbReference>
<organism evidence="9 10">
    <name type="scientific">Mikania micrantha</name>
    <name type="common">bitter vine</name>
    <dbReference type="NCBI Taxonomy" id="192012"/>
    <lineage>
        <taxon>Eukaryota</taxon>
        <taxon>Viridiplantae</taxon>
        <taxon>Streptophyta</taxon>
        <taxon>Embryophyta</taxon>
        <taxon>Tracheophyta</taxon>
        <taxon>Spermatophyta</taxon>
        <taxon>Magnoliopsida</taxon>
        <taxon>eudicotyledons</taxon>
        <taxon>Gunneridae</taxon>
        <taxon>Pentapetalae</taxon>
        <taxon>asterids</taxon>
        <taxon>campanulids</taxon>
        <taxon>Asterales</taxon>
        <taxon>Asteraceae</taxon>
        <taxon>Asteroideae</taxon>
        <taxon>Heliantheae alliance</taxon>
        <taxon>Eupatorieae</taxon>
        <taxon>Mikania</taxon>
    </lineage>
</organism>
<dbReference type="InterPro" id="IPR032675">
    <property type="entry name" value="LRR_dom_sf"/>
</dbReference>
<dbReference type="Pfam" id="PF00931">
    <property type="entry name" value="NB-ARC"/>
    <property type="match status" value="1"/>
</dbReference>
<evidence type="ECO:0000256" key="2">
    <source>
        <dbReference type="ARBA" id="ARBA00022614"/>
    </source>
</evidence>
<dbReference type="GO" id="GO:0005524">
    <property type="term" value="F:ATP binding"/>
    <property type="evidence" value="ECO:0007669"/>
    <property type="project" value="UniProtKB-KW"/>
</dbReference>
<keyword evidence="3" id="KW-0677">Repeat</keyword>
<dbReference type="EMBL" id="SZYD01000001">
    <property type="protein sequence ID" value="KAD7477451.1"/>
    <property type="molecule type" value="Genomic_DNA"/>
</dbReference>